<keyword evidence="3" id="KW-1185">Reference proteome</keyword>
<accession>A0A0M3IXX0</accession>
<dbReference type="WBParaSite" id="ALUE_0002359801-mRNA-1">
    <property type="protein sequence ID" value="ALUE_0002359801-mRNA-1"/>
    <property type="gene ID" value="ALUE_0002359801"/>
</dbReference>
<reference evidence="4" key="1">
    <citation type="submission" date="2017-02" db="UniProtKB">
        <authorList>
            <consortium name="WormBaseParasite"/>
        </authorList>
    </citation>
    <scope>IDENTIFICATION</scope>
</reference>
<dbReference type="PROSITE" id="PS00232">
    <property type="entry name" value="CADHERIN_1"/>
    <property type="match status" value="1"/>
</dbReference>
<protein>
    <submittedName>
        <fullName evidence="4">Cadherin domain-containing protein</fullName>
    </submittedName>
</protein>
<evidence type="ECO:0000313" key="3">
    <source>
        <dbReference type="Proteomes" id="UP000036681"/>
    </source>
</evidence>
<dbReference type="AlphaFoldDB" id="A0A0M3IXX0"/>
<organism evidence="3 4">
    <name type="scientific">Ascaris lumbricoides</name>
    <name type="common">Giant roundworm</name>
    <dbReference type="NCBI Taxonomy" id="6252"/>
    <lineage>
        <taxon>Eukaryota</taxon>
        <taxon>Metazoa</taxon>
        <taxon>Ecdysozoa</taxon>
        <taxon>Nematoda</taxon>
        <taxon>Chromadorea</taxon>
        <taxon>Rhabditida</taxon>
        <taxon>Spirurina</taxon>
        <taxon>Ascaridomorpha</taxon>
        <taxon>Ascaridoidea</taxon>
        <taxon>Ascarididae</taxon>
        <taxon>Ascaris</taxon>
    </lineage>
</organism>
<dbReference type="GO" id="GO:0005886">
    <property type="term" value="C:plasma membrane"/>
    <property type="evidence" value="ECO:0007669"/>
    <property type="project" value="InterPro"/>
</dbReference>
<evidence type="ECO:0000256" key="2">
    <source>
        <dbReference type="ARBA" id="ARBA00023136"/>
    </source>
</evidence>
<dbReference type="GO" id="GO:0007155">
    <property type="term" value="P:cell adhesion"/>
    <property type="evidence" value="ECO:0007669"/>
    <property type="project" value="InterPro"/>
</dbReference>
<keyword evidence="2" id="KW-0472">Membrane</keyword>
<evidence type="ECO:0000313" key="4">
    <source>
        <dbReference type="WBParaSite" id="ALUE_0002359801-mRNA-1"/>
    </source>
</evidence>
<comment type="subcellular location">
    <subcellularLocation>
        <location evidence="1">Membrane</location>
    </subcellularLocation>
</comment>
<dbReference type="Proteomes" id="UP000036681">
    <property type="component" value="Unplaced"/>
</dbReference>
<sequence length="86" mass="9490">AAGNVGSQRIDIYVQDVNDNAPIPYTVPNPCVFMENTDPAMQPKEYGPPFVMTVAPDFKYGAYLSVVFDPSEFTSSMVVFCLITLF</sequence>
<dbReference type="InterPro" id="IPR020894">
    <property type="entry name" value="Cadherin_CS"/>
</dbReference>
<name>A0A0M3IXX0_ASCLU</name>
<proteinExistence type="predicted"/>
<evidence type="ECO:0000256" key="1">
    <source>
        <dbReference type="ARBA" id="ARBA00004370"/>
    </source>
</evidence>